<dbReference type="InterPro" id="IPR051165">
    <property type="entry name" value="Multifunctional_ANK_Repeat"/>
</dbReference>
<dbReference type="PROSITE" id="PS50297">
    <property type="entry name" value="ANK_REP_REGION"/>
    <property type="match status" value="16"/>
</dbReference>
<dbReference type="PANTHER" id="PTHR24123">
    <property type="entry name" value="ANKYRIN REPEAT-CONTAINING"/>
    <property type="match status" value="1"/>
</dbReference>
<accession>A0ABD2X5X0</accession>
<evidence type="ECO:0000313" key="6">
    <source>
        <dbReference type="Proteomes" id="UP001627154"/>
    </source>
</evidence>
<dbReference type="SUPFAM" id="SSF48403">
    <property type="entry name" value="Ankyrin repeat"/>
    <property type="match status" value="4"/>
</dbReference>
<dbReference type="InterPro" id="IPR036770">
    <property type="entry name" value="Ankyrin_rpt-contain_sf"/>
</dbReference>
<dbReference type="Gene3D" id="1.25.40.20">
    <property type="entry name" value="Ankyrin repeat-containing domain"/>
    <property type="match status" value="9"/>
</dbReference>
<feature type="repeat" description="ANK" evidence="3">
    <location>
        <begin position="563"/>
        <end position="595"/>
    </location>
</feature>
<feature type="repeat" description="ANK" evidence="3">
    <location>
        <begin position="1143"/>
        <end position="1178"/>
    </location>
</feature>
<dbReference type="PANTHER" id="PTHR24123:SF33">
    <property type="entry name" value="PROTEIN HOS4"/>
    <property type="match status" value="1"/>
</dbReference>
<evidence type="ECO:0000256" key="3">
    <source>
        <dbReference type="PROSITE-ProRule" id="PRU00023"/>
    </source>
</evidence>
<reference evidence="5 6" key="1">
    <citation type="journal article" date="2024" name="bioRxiv">
        <title>A reference genome for Trichogramma kaykai: A tiny desert-dwelling parasitoid wasp with competing sex-ratio distorters.</title>
        <authorList>
            <person name="Culotta J."/>
            <person name="Lindsey A.R."/>
        </authorList>
    </citation>
    <scope>NUCLEOTIDE SEQUENCE [LARGE SCALE GENOMIC DNA]</scope>
    <source>
        <strain evidence="5 6">KSX58</strain>
    </source>
</reference>
<dbReference type="Pfam" id="PF13857">
    <property type="entry name" value="Ank_5"/>
    <property type="match status" value="2"/>
</dbReference>
<feature type="repeat" description="ANK" evidence="3">
    <location>
        <begin position="778"/>
        <end position="810"/>
    </location>
</feature>
<dbReference type="Proteomes" id="UP001627154">
    <property type="component" value="Unassembled WGS sequence"/>
</dbReference>
<feature type="repeat" description="ANK" evidence="3">
    <location>
        <begin position="707"/>
        <end position="739"/>
    </location>
</feature>
<sequence length="1591" mass="179815">MAQRNDDGEQSCSIKLKQSRDRIDWDRKDEREAFLRIQLYPLVENWQGGLPDLRDIFQPNEIDWLVGKDSSFTGHGSIKCPLVDFVIGTGYKDVARAWPDWVPLIHRIRNTPVHYLAGQHRDHLESCEGCRSKDTADDSNSNVDHVMSRLFEIYDGPNHEDTTGLTHFHVACEYGLYDVVESFLERLDPFWLLDQAWPLTGDDALHLALLRDRRRVAELLLRRGNANPTYANKKGMTPLHIVCRRNYDADFVRMLFEIDEEKNWQMKVDARDKEGNTPLHHAVRHSSERTVELLLSRGADPSAANRKGQTPLHLVIERSSWCALLVKSLLDRRDKLLIDARNELGETPLHLALRHDNLEAAVWLLRSNGANPLVADEKGETPLHIVCRRHRDSRTLEQFFGQRSDKLRPSLVWARLDDEGNTPLHLALGQRNIEFAKLLLDRDGADPSVANWKGTTPLHIVCQKKYPIDTTERLLFDHPSNEQPPMKVDALDGKGKTPLHYALVEDDAAMAELLLSRGADPSLALHVVCEKKFTRHLAETLFKHLNKLKARKLERRIDARNKEGRTPLHLALRNGNLEAAVWLLRRGADLIKAEKDGLIPLHVVCKLASPADKDLAKLFFQRARRGLRVDALDKEGNTALHLALNKGNKRLAKRLLKRGADPNLAGAEGETPLHVVGARNDDAGVELAETLIKYGGDRLRVDAIGQLGRTPLHLALRQGNKRLVELLLKAGADLDRPDAEGETGLHIACQKYDDDHDIPKMILTKSKSCSGLDARNKWGDTPLHLALRNGRRRATEWLLRRGADPNAPNELGQTPLHAMSQPRPRDDRLVKMLFKLTRGQQLRIDTRDEDGSTPLHLAVCGGHAKALGMLLSRGADPNAVDARGATPLHRVCEDRHELAEPFLGCCERLGVTVRMNERDNEGNSPLHLALRMAGRPTVELLLRRGADPNLANAKGETPLLTMIRENREVDLVETLLEFSDDKYRPVRVNERDREGNSPLHWALLRRDRDDSESWRKLVELLLREGADPNLANEEGRTPLHLVCERRRQDLLKIVFDRYDGRVRVNARDKKGNTALHVAASAADSSRGLIEFLLAKGADPSIANEEGSTPLHIVCRGCRDVDSARLLFEHCDKKKQLVETRDDEGNAPLHLALQFGGRDSKRLVMLLLARGADPNEADREEAATPLHLVCKRYRDAELVDAFFKMCDELHKRLRLDARNWMGNSPLHVALEWANDRAAETLLTRGADPNQVNDVGETPLHVMSKDRYYEDSMKMFFRICDEKRRDVRVNGRDMSGNAPLHLALSCGAESSVEALLRRGADPNTTNARGLTAVQICLENDDDDEKLLKLLFEICDDINQTVKVDVRDKLGRTPLQSALENLSPRAVDLLLNHGADLSSFVFPCETFGRKFRAGIRRESNNKLKFRLAAGALGCLEHLVTRGYELKRDAARAIVQFFSRHRLFDESWSWSYLDDEDCFATEGKLIPIKPSLSLYDAHRLSAEELPKALTHADCFDLVQSEEFRELFLKKTRVYLVDLFERMARRFLLQWALEAFAELTQGRLSHESCQRIINGGSLTNQDLRNICVAAALSAKT</sequence>
<proteinExistence type="predicted"/>
<keyword evidence="2 3" id="KW-0040">ANK repeat</keyword>
<evidence type="ECO:0000313" key="5">
    <source>
        <dbReference type="EMBL" id="KAL3400244.1"/>
    </source>
</evidence>
<feature type="repeat" description="ANK" evidence="3">
    <location>
        <begin position="1220"/>
        <end position="1252"/>
    </location>
</feature>
<feature type="repeat" description="ANK" evidence="3">
    <location>
        <begin position="850"/>
        <end position="882"/>
    </location>
</feature>
<name>A0ABD2X5X0_9HYME</name>
<gene>
    <name evidence="5" type="ORF">TKK_006131</name>
</gene>
<feature type="repeat" description="ANK" evidence="3">
    <location>
        <begin position="994"/>
        <end position="1033"/>
    </location>
</feature>
<feature type="repeat" description="ANK" evidence="3">
    <location>
        <begin position="668"/>
        <end position="703"/>
    </location>
</feature>
<dbReference type="Pfam" id="PF12796">
    <property type="entry name" value="Ank_2"/>
    <property type="match status" value="7"/>
</dbReference>
<feature type="repeat" description="ANK" evidence="3">
    <location>
        <begin position="494"/>
        <end position="526"/>
    </location>
</feature>
<protein>
    <submittedName>
        <fullName evidence="5">Uncharacterized protein</fullName>
    </submittedName>
</protein>
<evidence type="ECO:0000256" key="4">
    <source>
        <dbReference type="SAM" id="MobiDB-lite"/>
    </source>
</evidence>
<dbReference type="InterPro" id="IPR002110">
    <property type="entry name" value="Ankyrin_rpt"/>
</dbReference>
<feature type="repeat" description="ANK" evidence="3">
    <location>
        <begin position="419"/>
        <end position="442"/>
    </location>
</feature>
<keyword evidence="1" id="KW-0677">Repeat</keyword>
<feature type="repeat" description="ANK" evidence="3">
    <location>
        <begin position="1070"/>
        <end position="1104"/>
    </location>
</feature>
<dbReference type="EMBL" id="JBJJXI010000051">
    <property type="protein sequence ID" value="KAL3400244.1"/>
    <property type="molecule type" value="Genomic_DNA"/>
</dbReference>
<dbReference type="SMART" id="SM00248">
    <property type="entry name" value="ANK"/>
    <property type="match status" value="30"/>
</dbReference>
<evidence type="ECO:0000256" key="2">
    <source>
        <dbReference type="ARBA" id="ARBA00023043"/>
    </source>
</evidence>
<keyword evidence="6" id="KW-1185">Reference proteome</keyword>
<dbReference type="PRINTS" id="PR01415">
    <property type="entry name" value="ANKYRIN"/>
</dbReference>
<feature type="repeat" description="ANK" evidence="3">
    <location>
        <begin position="274"/>
        <end position="306"/>
    </location>
</feature>
<feature type="region of interest" description="Disordered" evidence="4">
    <location>
        <begin position="803"/>
        <end position="823"/>
    </location>
</feature>
<feature type="repeat" description="ANK" evidence="3">
    <location>
        <begin position="344"/>
        <end position="377"/>
    </location>
</feature>
<dbReference type="Pfam" id="PF00023">
    <property type="entry name" value="Ank"/>
    <property type="match status" value="1"/>
</dbReference>
<comment type="caution">
    <text evidence="5">The sequence shown here is derived from an EMBL/GenBank/DDBJ whole genome shotgun (WGS) entry which is preliminary data.</text>
</comment>
<feature type="repeat" description="ANK" evidence="3">
    <location>
        <begin position="635"/>
        <end position="667"/>
    </location>
</feature>
<evidence type="ECO:0000256" key="1">
    <source>
        <dbReference type="ARBA" id="ARBA00022737"/>
    </source>
</evidence>
<feature type="repeat" description="ANK" evidence="3">
    <location>
        <begin position="1367"/>
        <end position="1395"/>
    </location>
</feature>
<organism evidence="5 6">
    <name type="scientific">Trichogramma kaykai</name>
    <dbReference type="NCBI Taxonomy" id="54128"/>
    <lineage>
        <taxon>Eukaryota</taxon>
        <taxon>Metazoa</taxon>
        <taxon>Ecdysozoa</taxon>
        <taxon>Arthropoda</taxon>
        <taxon>Hexapoda</taxon>
        <taxon>Insecta</taxon>
        <taxon>Pterygota</taxon>
        <taxon>Neoptera</taxon>
        <taxon>Endopterygota</taxon>
        <taxon>Hymenoptera</taxon>
        <taxon>Apocrita</taxon>
        <taxon>Proctotrupomorpha</taxon>
        <taxon>Chalcidoidea</taxon>
        <taxon>Trichogrammatidae</taxon>
        <taxon>Trichogramma</taxon>
    </lineage>
</organism>
<feature type="repeat" description="ANK" evidence="3">
    <location>
        <begin position="1293"/>
        <end position="1325"/>
    </location>
</feature>
<dbReference type="PROSITE" id="PS50088">
    <property type="entry name" value="ANK_REPEAT"/>
    <property type="match status" value="17"/>
</dbReference>
<feature type="repeat" description="ANK" evidence="3">
    <location>
        <begin position="921"/>
        <end position="953"/>
    </location>
</feature>